<evidence type="ECO:0000256" key="9">
    <source>
        <dbReference type="ARBA" id="ARBA00060180"/>
    </source>
</evidence>
<evidence type="ECO:0000256" key="7">
    <source>
        <dbReference type="ARBA" id="ARBA00023136"/>
    </source>
</evidence>
<keyword evidence="13" id="KW-1185">Reference proteome</keyword>
<dbReference type="STRING" id="4536.A0A0E0H3Y0"/>
<dbReference type="InterPro" id="IPR000425">
    <property type="entry name" value="MIP"/>
</dbReference>
<evidence type="ECO:0000256" key="3">
    <source>
        <dbReference type="ARBA" id="ARBA00022554"/>
    </source>
</evidence>
<dbReference type="AlphaFoldDB" id="A0A0E0H3Y0"/>
<accession>A0A0E0H3Y0</accession>
<dbReference type="Pfam" id="PF00230">
    <property type="entry name" value="MIP"/>
    <property type="match status" value="1"/>
</dbReference>
<keyword evidence="5" id="KW-0677">Repeat</keyword>
<reference evidence="12" key="2">
    <citation type="submission" date="2018-04" db="EMBL/GenBank/DDBJ databases">
        <title>OnivRS2 (Oryza nivara Reference Sequence Version 2).</title>
        <authorList>
            <person name="Zhang J."/>
            <person name="Kudrna D."/>
            <person name="Lee S."/>
            <person name="Talag J."/>
            <person name="Rajasekar S."/>
            <person name="Welchert J."/>
            <person name="Hsing Y.-I."/>
            <person name="Wing R.A."/>
        </authorList>
    </citation>
    <scope>NUCLEOTIDE SEQUENCE [LARGE SCALE GENOMIC DNA]</scope>
    <source>
        <strain evidence="12">SL10</strain>
    </source>
</reference>
<evidence type="ECO:0000256" key="2">
    <source>
        <dbReference type="ARBA" id="ARBA00022448"/>
    </source>
</evidence>
<evidence type="ECO:0000313" key="12">
    <source>
        <dbReference type="EnsemblPlants" id="ONIVA04G19140.1"/>
    </source>
</evidence>
<dbReference type="FunFam" id="1.20.1080.10:FF:000017">
    <property type="entry name" value="Probable aquaporin TIP5-1"/>
    <property type="match status" value="1"/>
</dbReference>
<dbReference type="Gramene" id="ONIVA04G19140.1">
    <property type="protein sequence ID" value="ONIVA04G19140.1"/>
    <property type="gene ID" value="ONIVA04G19140"/>
</dbReference>
<evidence type="ECO:0000256" key="1">
    <source>
        <dbReference type="ARBA" id="ARBA00004128"/>
    </source>
</evidence>
<dbReference type="PROSITE" id="PS00221">
    <property type="entry name" value="MIP"/>
    <property type="match status" value="1"/>
</dbReference>
<dbReference type="PANTHER" id="PTHR45665:SF27">
    <property type="entry name" value="AQUAPORIN TIP5-1-RELATED"/>
    <property type="match status" value="1"/>
</dbReference>
<dbReference type="PRINTS" id="PR00783">
    <property type="entry name" value="MINTRINSICP"/>
</dbReference>
<comment type="function">
    <text evidence="9">Aquaporins facilitate the transport of water and small neutral solutes across cell membranes. May be involved in transport from the vacuolar compartment to the cytoplasm.</text>
</comment>
<comment type="subcellular location">
    <subcellularLocation>
        <location evidence="1">Vacuole membrane</location>
        <topology evidence="1">Multi-pass membrane protein</topology>
    </subcellularLocation>
</comment>
<dbReference type="SUPFAM" id="SSF81338">
    <property type="entry name" value="Aquaporin-like"/>
    <property type="match status" value="1"/>
</dbReference>
<feature type="transmembrane region" description="Helical" evidence="11">
    <location>
        <begin position="86"/>
        <end position="105"/>
    </location>
</feature>
<evidence type="ECO:0000256" key="5">
    <source>
        <dbReference type="ARBA" id="ARBA00022737"/>
    </source>
</evidence>
<dbReference type="GO" id="GO:0015250">
    <property type="term" value="F:water channel activity"/>
    <property type="evidence" value="ECO:0007669"/>
    <property type="project" value="TreeGrafter"/>
</dbReference>
<dbReference type="InterPro" id="IPR034294">
    <property type="entry name" value="Aquaporin_transptr"/>
</dbReference>
<comment type="similarity">
    <text evidence="8">Belongs to the MIP/aquaporin (TC 1.A.8) family. TIP (TC 1.A.8.10) subfamily.</text>
</comment>
<dbReference type="HOGENOM" id="CLU_020019_3_4_1"/>
<dbReference type="InterPro" id="IPR023271">
    <property type="entry name" value="Aquaporin-like"/>
</dbReference>
<sequence length="287" mass="29539">MANICANMKRCFSPPALRAYFAEFFSIFLFVFIAVGSTISARMLTPDETSDASSLMATAVAQAFGLFAAVFIAADVSGGHVNPAVTFAYAIGGHITVPSAIFYWASQMLGSTFACLVLHYISAGQARSLPIEMSLTLRHRLTRAVPTTRIAVEMTGFGAGILEGVLTFMVVYTVYVAGDPRGGDFGGRKGPAATALGALVVGAVTGACVLAAGSLTGASMNPARSFGPAVVSGHYSNQAVYWAGPMVGAAVAALVHQALVFPTVPEPAPAPATNESARHGSVQTVVV</sequence>
<dbReference type="eggNOG" id="KOG0223">
    <property type="taxonomic scope" value="Eukaryota"/>
</dbReference>
<evidence type="ECO:0000256" key="10">
    <source>
        <dbReference type="RuleBase" id="RU000477"/>
    </source>
</evidence>
<name>A0A0E0H3Y0_ORYNI</name>
<dbReference type="InterPro" id="IPR022357">
    <property type="entry name" value="MIP_CS"/>
</dbReference>
<evidence type="ECO:0000256" key="11">
    <source>
        <dbReference type="SAM" id="Phobius"/>
    </source>
</evidence>
<feature type="transmembrane region" description="Helical" evidence="11">
    <location>
        <begin position="195"/>
        <end position="218"/>
    </location>
</feature>
<keyword evidence="2 10" id="KW-0813">Transport</keyword>
<feature type="transmembrane region" description="Helical" evidence="11">
    <location>
        <begin position="150"/>
        <end position="175"/>
    </location>
</feature>
<proteinExistence type="inferred from homology"/>
<evidence type="ECO:0000256" key="6">
    <source>
        <dbReference type="ARBA" id="ARBA00022989"/>
    </source>
</evidence>
<keyword evidence="6 11" id="KW-1133">Transmembrane helix</keyword>
<evidence type="ECO:0000313" key="13">
    <source>
        <dbReference type="Proteomes" id="UP000006591"/>
    </source>
</evidence>
<reference evidence="12" key="1">
    <citation type="submission" date="2015-04" db="UniProtKB">
        <authorList>
            <consortium name="EnsemblPlants"/>
        </authorList>
    </citation>
    <scope>IDENTIFICATION</scope>
    <source>
        <strain evidence="12">SL10</strain>
    </source>
</reference>
<dbReference type="PANTHER" id="PTHR45665">
    <property type="entry name" value="AQUAPORIN-8"/>
    <property type="match status" value="1"/>
</dbReference>
<keyword evidence="4 10" id="KW-0812">Transmembrane</keyword>
<feature type="transmembrane region" description="Helical" evidence="11">
    <location>
        <begin position="239"/>
        <end position="259"/>
    </location>
</feature>
<keyword evidence="3" id="KW-0926">Vacuole</keyword>
<dbReference type="Proteomes" id="UP000006591">
    <property type="component" value="Chromosome 4"/>
</dbReference>
<protein>
    <recommendedName>
        <fullName evidence="14">Aquaporin TIP5-1</fullName>
    </recommendedName>
</protein>
<dbReference type="Gene3D" id="1.20.1080.10">
    <property type="entry name" value="Glycerol uptake facilitator protein"/>
    <property type="match status" value="1"/>
</dbReference>
<evidence type="ECO:0000256" key="8">
    <source>
        <dbReference type="ARBA" id="ARBA00038477"/>
    </source>
</evidence>
<dbReference type="EnsemblPlants" id="ONIVA04G19140.1">
    <property type="protein sequence ID" value="ONIVA04G19140.1"/>
    <property type="gene ID" value="ONIVA04G19140"/>
</dbReference>
<feature type="transmembrane region" description="Helical" evidence="11">
    <location>
        <begin position="53"/>
        <end position="74"/>
    </location>
</feature>
<evidence type="ECO:0000256" key="4">
    <source>
        <dbReference type="ARBA" id="ARBA00022692"/>
    </source>
</evidence>
<organism evidence="12">
    <name type="scientific">Oryza nivara</name>
    <name type="common">Indian wild rice</name>
    <name type="synonym">Oryza sativa f. spontanea</name>
    <dbReference type="NCBI Taxonomy" id="4536"/>
    <lineage>
        <taxon>Eukaryota</taxon>
        <taxon>Viridiplantae</taxon>
        <taxon>Streptophyta</taxon>
        <taxon>Embryophyta</taxon>
        <taxon>Tracheophyta</taxon>
        <taxon>Spermatophyta</taxon>
        <taxon>Magnoliopsida</taxon>
        <taxon>Liliopsida</taxon>
        <taxon>Poales</taxon>
        <taxon>Poaceae</taxon>
        <taxon>BOP clade</taxon>
        <taxon>Oryzoideae</taxon>
        <taxon>Oryzeae</taxon>
        <taxon>Oryzinae</taxon>
        <taxon>Oryza</taxon>
    </lineage>
</organism>
<feature type="transmembrane region" description="Helical" evidence="11">
    <location>
        <begin position="20"/>
        <end position="41"/>
    </location>
</feature>
<keyword evidence="7 11" id="KW-0472">Membrane</keyword>
<evidence type="ECO:0008006" key="14">
    <source>
        <dbReference type="Google" id="ProtNLM"/>
    </source>
</evidence>
<dbReference type="OMA" id="VPTAMFY"/>
<dbReference type="GO" id="GO:0005774">
    <property type="term" value="C:vacuolar membrane"/>
    <property type="evidence" value="ECO:0007669"/>
    <property type="project" value="UniProtKB-SubCell"/>
</dbReference>